<feature type="compositionally biased region" description="Low complexity" evidence="1">
    <location>
        <begin position="634"/>
        <end position="652"/>
    </location>
</feature>
<organism evidence="3 4">
    <name type="scientific">Polarella glacialis</name>
    <name type="common">Dinoflagellate</name>
    <dbReference type="NCBI Taxonomy" id="89957"/>
    <lineage>
        <taxon>Eukaryota</taxon>
        <taxon>Sar</taxon>
        <taxon>Alveolata</taxon>
        <taxon>Dinophyceae</taxon>
        <taxon>Suessiales</taxon>
        <taxon>Suessiaceae</taxon>
        <taxon>Polarella</taxon>
    </lineage>
</organism>
<gene>
    <name evidence="3" type="ORF">PGLA1383_LOCUS37223</name>
</gene>
<protein>
    <recommendedName>
        <fullName evidence="2">WWE domain-containing protein</fullName>
    </recommendedName>
</protein>
<dbReference type="InterPro" id="IPR004170">
    <property type="entry name" value="WWE_dom"/>
</dbReference>
<evidence type="ECO:0000313" key="3">
    <source>
        <dbReference type="EMBL" id="CAE8619641.1"/>
    </source>
</evidence>
<dbReference type="AlphaFoldDB" id="A0A813G0X1"/>
<dbReference type="InterPro" id="IPR037197">
    <property type="entry name" value="WWE_dom_sf"/>
</dbReference>
<dbReference type="InterPro" id="IPR036869">
    <property type="entry name" value="J_dom_sf"/>
</dbReference>
<feature type="region of interest" description="Disordered" evidence="1">
    <location>
        <begin position="564"/>
        <end position="730"/>
    </location>
</feature>
<sequence length="797" mass="85949">MSASAELPFVPAASSAPSSVAEEASGEREVPRASTSQTQYIPIHCTCHEFRLRFFTFNMANSQRLSMESLQGLHGHGSFESVLSASMPDGSAPDVVFLTLPESPLEPDYAARFLSARLAAPDPTVGPGPRFQGKECAVPAEPLGQYLSFAADFNGDLQAVLAYGSSRFLEDSDGSFGLLTEMKVAGLAVPNPKKAFVGKSLAEQSGSGLRFCFVGAHFPISKMAAALEAEKPFKQNMNKPRRMTDTCTAPRANAMVAICVRGLIPTPSNAGKKCSEDLLCPAMLELIIGDLVLLGWAAELDASSDGPVQFAVHALTTPSGSSGEWRVEETPGVWVSLDPESGAQMLAAFYAGQGYAEYTYGGSSFLVDFSNCMQTNHQTGQQQRIGWVGLEAEKLALPAIWQDDIEPISAHVYLGGEWKVEESPGVWHTLGPEASAQFLVAWYCGDKELDYSTEDSSYKVDLTTWMQIDKQTGVEMRISWIRPDADGTDIATAEEQPLPGIGSQYSEEEDDSNGVQWLEPGEEEERHLLAALSSGQPLVRYTVNGCRYEVDVVRMMQTNVTTGEQWMVGVEDSDTPEPPYKTEEEGAGDEAAPSSRFAVDGQASKTGGSGSSDQATERKAGEAVPDVCAPPEPAETSAPSVHSSAPVAGPAATGRPRAYIYKADPSQPKPSKSKKYSLAPAQQPRLAGPKLRPAAKPPPQTKPPPAAKAVQQPEPEKPPSLPAGAEWPKDAKARQIAEAIFRDMGKSRMKPEVERRRAYLAVCLSWHPDKNPRHEKLATEVFQFLQLVKSWYFAAAA</sequence>
<comment type="caution">
    <text evidence="3">The sequence shown here is derived from an EMBL/GenBank/DDBJ whole genome shotgun (WGS) entry which is preliminary data.</text>
</comment>
<dbReference type="Gene3D" id="1.10.287.110">
    <property type="entry name" value="DnaJ domain"/>
    <property type="match status" value="1"/>
</dbReference>
<dbReference type="SUPFAM" id="SSF117839">
    <property type="entry name" value="WWE domain"/>
    <property type="match status" value="1"/>
</dbReference>
<feature type="compositionally biased region" description="Polar residues" evidence="1">
    <location>
        <begin position="603"/>
        <end position="614"/>
    </location>
</feature>
<evidence type="ECO:0000256" key="1">
    <source>
        <dbReference type="SAM" id="MobiDB-lite"/>
    </source>
</evidence>
<feature type="domain" description="WWE" evidence="2">
    <location>
        <begin position="311"/>
        <end position="387"/>
    </location>
</feature>
<feature type="domain" description="WWE" evidence="2">
    <location>
        <begin position="404"/>
        <end position="480"/>
    </location>
</feature>
<dbReference type="PROSITE" id="PS50918">
    <property type="entry name" value="WWE"/>
    <property type="match status" value="2"/>
</dbReference>
<feature type="compositionally biased region" description="Pro residues" evidence="1">
    <location>
        <begin position="695"/>
        <end position="706"/>
    </location>
</feature>
<dbReference type="EMBL" id="CAJNNV010027188">
    <property type="protein sequence ID" value="CAE8619641.1"/>
    <property type="molecule type" value="Genomic_DNA"/>
</dbReference>
<dbReference type="Proteomes" id="UP000654075">
    <property type="component" value="Unassembled WGS sequence"/>
</dbReference>
<proteinExistence type="predicted"/>
<evidence type="ECO:0000313" key="4">
    <source>
        <dbReference type="Proteomes" id="UP000654075"/>
    </source>
</evidence>
<dbReference type="CDD" id="cd06257">
    <property type="entry name" value="DnaJ"/>
    <property type="match status" value="1"/>
</dbReference>
<feature type="region of interest" description="Disordered" evidence="1">
    <location>
        <begin position="16"/>
        <end position="35"/>
    </location>
</feature>
<keyword evidence="4" id="KW-1185">Reference proteome</keyword>
<reference evidence="3" key="1">
    <citation type="submission" date="2021-02" db="EMBL/GenBank/DDBJ databases">
        <authorList>
            <person name="Dougan E. K."/>
            <person name="Rhodes N."/>
            <person name="Thang M."/>
            <person name="Chan C."/>
        </authorList>
    </citation>
    <scope>NUCLEOTIDE SEQUENCE</scope>
</reference>
<dbReference type="Pfam" id="PF02825">
    <property type="entry name" value="WWE"/>
    <property type="match status" value="1"/>
</dbReference>
<dbReference type="OrthoDB" id="439007at2759"/>
<evidence type="ECO:0000259" key="2">
    <source>
        <dbReference type="PROSITE" id="PS50918"/>
    </source>
</evidence>
<dbReference type="SUPFAM" id="SSF46565">
    <property type="entry name" value="Chaperone J-domain"/>
    <property type="match status" value="1"/>
</dbReference>
<dbReference type="InterPro" id="IPR001623">
    <property type="entry name" value="DnaJ_domain"/>
</dbReference>
<accession>A0A813G0X1</accession>
<name>A0A813G0X1_POLGL</name>
<feature type="compositionally biased region" description="Low complexity" evidence="1">
    <location>
        <begin position="662"/>
        <end position="681"/>
    </location>
</feature>